<dbReference type="EMBL" id="JBBHJZ010000008">
    <property type="protein sequence ID" value="MEJ5979502.1"/>
    <property type="molecule type" value="Genomic_DNA"/>
</dbReference>
<dbReference type="RefSeq" id="WP_339589440.1">
    <property type="nucleotide sequence ID" value="NZ_JBBHJZ010000008.1"/>
</dbReference>
<sequence>MRLLHHFVLDLSVNRSSTVCSYQDASGQRLLSHDLRWPEFLLKRVEMDMMLQPDLDARRTTAASETLRELGRKLSVRNIGTNGQKAVAAITVVADMLAETAYPPPHAHTDALIEVLTLGIRHMVLER</sequence>
<evidence type="ECO:0000313" key="2">
    <source>
        <dbReference type="Proteomes" id="UP001361239"/>
    </source>
</evidence>
<evidence type="ECO:0000313" key="1">
    <source>
        <dbReference type="EMBL" id="MEJ5979502.1"/>
    </source>
</evidence>
<accession>A0ABU8S2D1</accession>
<organism evidence="1 2">
    <name type="scientific">Novosphingobium anseongense</name>
    <dbReference type="NCBI Taxonomy" id="3133436"/>
    <lineage>
        <taxon>Bacteria</taxon>
        <taxon>Pseudomonadati</taxon>
        <taxon>Pseudomonadota</taxon>
        <taxon>Alphaproteobacteria</taxon>
        <taxon>Sphingomonadales</taxon>
        <taxon>Sphingomonadaceae</taxon>
        <taxon>Novosphingobium</taxon>
    </lineage>
</organism>
<keyword evidence="2" id="KW-1185">Reference proteome</keyword>
<proteinExistence type="predicted"/>
<comment type="caution">
    <text evidence="1">The sequence shown here is derived from an EMBL/GenBank/DDBJ whole genome shotgun (WGS) entry which is preliminary data.</text>
</comment>
<gene>
    <name evidence="1" type="ORF">WG901_22805</name>
</gene>
<reference evidence="1 2" key="1">
    <citation type="submission" date="2024-03" db="EMBL/GenBank/DDBJ databases">
        <authorList>
            <person name="Jo J.-H."/>
        </authorList>
    </citation>
    <scope>NUCLEOTIDE SEQUENCE [LARGE SCALE GENOMIC DNA]</scope>
    <source>
        <strain evidence="1 2">PS1R-30</strain>
    </source>
</reference>
<dbReference type="Proteomes" id="UP001361239">
    <property type="component" value="Unassembled WGS sequence"/>
</dbReference>
<protein>
    <submittedName>
        <fullName evidence="1">Uncharacterized protein</fullName>
    </submittedName>
</protein>
<name>A0ABU8S2D1_9SPHN</name>